<keyword evidence="3" id="KW-1185">Reference proteome</keyword>
<evidence type="ECO:0000313" key="2">
    <source>
        <dbReference type="EMBL" id="EIW76557.1"/>
    </source>
</evidence>
<feature type="region of interest" description="Disordered" evidence="1">
    <location>
        <begin position="406"/>
        <end position="556"/>
    </location>
</feature>
<accession>A0A5M3MBY7</accession>
<evidence type="ECO:0000313" key="3">
    <source>
        <dbReference type="Proteomes" id="UP000053558"/>
    </source>
</evidence>
<feature type="compositionally biased region" description="Polar residues" evidence="1">
    <location>
        <begin position="545"/>
        <end position="556"/>
    </location>
</feature>
<sequence>MSENANSSASQPGTVAVDAVPEGALETDAHAATTPNTQTTTTQTRASPMAAPTSAPASTNPNDPELFVEKLTRHWARGEVKTFLEGHLEGYRKARQQSNTRARDYLSRVINEFFVLVPWRNKVSDPVPAKDDPIRSQPPEQLTEAETLQKARKVAAMENSIERWLKGRIESTRIAGRPGNKENDVWTRIAKQLAGLSPSKPKKLSATQRWSKDHYEKDVKSDFEARWAIEKDRLGAKHHAQFRETVTTEHFKKLSKDEQDRWAKKATDDHDTELTKWKAALEAPTDTSPEGRQKAIDTLLDFTGPFLEAIAEATGWNASLITGGPEPRRSGRINIISTHMGKNLATKPLNWRTSDEQKWKVVNKFYLDYLETCYTKEMKESCALPDSQNKTVTKEVLDSLLTLPEHSDEQDQQAEPGASKIAADVPSVPQRAPSSSHRESPSKPARNASSKIDDNAAPKKRREGKSKGKRKALPASSDKESEAADTSDTDSDAPAVQKLYNTRGRSSLTANHDAHASHTPDVHTASAADGTERPDPVTTDIPERASQSDSVAISTSLAPSKPATVVSYDSRHTIYNGFPATRDGVEGVSSIRLSNAHFLDDAPKWATLAFQYLQSPDPLSPADRKLVGKGLTGEITDMQGWSLPTTYTTLLEQYLALEKSSSFVVAKGSGGILDSQGRPGQIQWWISRGRALHVRPEIEDVEKFAIAWWGWWARLQPSWRQVSIPSASGSPPVPRHDDGEWHFLDKPGPNGLLSVIAALKWWGSETSEAAKDHRWLTAVDDVIWVMERIVRSRKQHKRPANEAIETKQAKRSRRR</sequence>
<feature type="region of interest" description="Disordered" evidence="1">
    <location>
        <begin position="796"/>
        <end position="815"/>
    </location>
</feature>
<proteinExistence type="predicted"/>
<feature type="compositionally biased region" description="Basic and acidic residues" evidence="1">
    <location>
        <begin position="512"/>
        <end position="521"/>
    </location>
</feature>
<comment type="caution">
    <text evidence="2">The sequence shown here is derived from an EMBL/GenBank/DDBJ whole genome shotgun (WGS) entry which is preliminary data.</text>
</comment>
<protein>
    <submittedName>
        <fullName evidence="2">Uncharacterized protein</fullName>
    </submittedName>
</protein>
<dbReference type="AlphaFoldDB" id="A0A5M3MBY7"/>
<feature type="compositionally biased region" description="Low complexity" evidence="1">
    <location>
        <begin position="33"/>
        <end position="59"/>
    </location>
</feature>
<feature type="compositionally biased region" description="Polar residues" evidence="1">
    <location>
        <begin position="499"/>
        <end position="510"/>
    </location>
</feature>
<feature type="compositionally biased region" description="Basic residues" evidence="1">
    <location>
        <begin position="458"/>
        <end position="472"/>
    </location>
</feature>
<gene>
    <name evidence="2" type="ORF">CONPUDRAFT_157744</name>
</gene>
<dbReference type="EMBL" id="JH711585">
    <property type="protein sequence ID" value="EIW76557.1"/>
    <property type="molecule type" value="Genomic_DNA"/>
</dbReference>
<reference evidence="3" key="1">
    <citation type="journal article" date="2012" name="Science">
        <title>The Paleozoic origin of enzymatic lignin decomposition reconstructed from 31 fungal genomes.</title>
        <authorList>
            <person name="Floudas D."/>
            <person name="Binder M."/>
            <person name="Riley R."/>
            <person name="Barry K."/>
            <person name="Blanchette R.A."/>
            <person name="Henrissat B."/>
            <person name="Martinez A.T."/>
            <person name="Otillar R."/>
            <person name="Spatafora J.W."/>
            <person name="Yadav J.S."/>
            <person name="Aerts A."/>
            <person name="Benoit I."/>
            <person name="Boyd A."/>
            <person name="Carlson A."/>
            <person name="Copeland A."/>
            <person name="Coutinho P.M."/>
            <person name="de Vries R.P."/>
            <person name="Ferreira P."/>
            <person name="Findley K."/>
            <person name="Foster B."/>
            <person name="Gaskell J."/>
            <person name="Glotzer D."/>
            <person name="Gorecki P."/>
            <person name="Heitman J."/>
            <person name="Hesse C."/>
            <person name="Hori C."/>
            <person name="Igarashi K."/>
            <person name="Jurgens J.A."/>
            <person name="Kallen N."/>
            <person name="Kersten P."/>
            <person name="Kohler A."/>
            <person name="Kuees U."/>
            <person name="Kumar T.K.A."/>
            <person name="Kuo A."/>
            <person name="LaButti K."/>
            <person name="Larrondo L.F."/>
            <person name="Lindquist E."/>
            <person name="Ling A."/>
            <person name="Lombard V."/>
            <person name="Lucas S."/>
            <person name="Lundell T."/>
            <person name="Martin R."/>
            <person name="McLaughlin D.J."/>
            <person name="Morgenstern I."/>
            <person name="Morin E."/>
            <person name="Murat C."/>
            <person name="Nagy L.G."/>
            <person name="Nolan M."/>
            <person name="Ohm R.A."/>
            <person name="Patyshakuliyeva A."/>
            <person name="Rokas A."/>
            <person name="Ruiz-Duenas F.J."/>
            <person name="Sabat G."/>
            <person name="Salamov A."/>
            <person name="Samejima M."/>
            <person name="Schmutz J."/>
            <person name="Slot J.C."/>
            <person name="St John F."/>
            <person name="Stenlid J."/>
            <person name="Sun H."/>
            <person name="Sun S."/>
            <person name="Syed K."/>
            <person name="Tsang A."/>
            <person name="Wiebenga A."/>
            <person name="Young D."/>
            <person name="Pisabarro A."/>
            <person name="Eastwood D.C."/>
            <person name="Martin F."/>
            <person name="Cullen D."/>
            <person name="Grigoriev I.V."/>
            <person name="Hibbett D.S."/>
        </authorList>
    </citation>
    <scope>NUCLEOTIDE SEQUENCE [LARGE SCALE GENOMIC DNA]</scope>
    <source>
        <strain evidence="3">RWD-64-598 SS2</strain>
    </source>
</reference>
<dbReference type="GeneID" id="19203813"/>
<feature type="region of interest" description="Disordered" evidence="1">
    <location>
        <begin position="1"/>
        <end position="63"/>
    </location>
</feature>
<organism evidence="2 3">
    <name type="scientific">Coniophora puteana (strain RWD-64-598)</name>
    <name type="common">Brown rot fungus</name>
    <dbReference type="NCBI Taxonomy" id="741705"/>
    <lineage>
        <taxon>Eukaryota</taxon>
        <taxon>Fungi</taxon>
        <taxon>Dikarya</taxon>
        <taxon>Basidiomycota</taxon>
        <taxon>Agaricomycotina</taxon>
        <taxon>Agaricomycetes</taxon>
        <taxon>Agaricomycetidae</taxon>
        <taxon>Boletales</taxon>
        <taxon>Coniophorineae</taxon>
        <taxon>Coniophoraceae</taxon>
        <taxon>Coniophora</taxon>
    </lineage>
</organism>
<evidence type="ECO:0000256" key="1">
    <source>
        <dbReference type="SAM" id="MobiDB-lite"/>
    </source>
</evidence>
<dbReference type="Proteomes" id="UP000053558">
    <property type="component" value="Unassembled WGS sequence"/>
</dbReference>
<dbReference type="KEGG" id="cput:CONPUDRAFT_157744"/>
<dbReference type="OMA" id="ICALTRW"/>
<dbReference type="OrthoDB" id="3250313at2759"/>
<name>A0A5M3MBY7_CONPW</name>
<dbReference type="RefSeq" id="XP_007772964.1">
    <property type="nucleotide sequence ID" value="XM_007774774.1"/>
</dbReference>
<feature type="compositionally biased region" description="Polar residues" evidence="1">
    <location>
        <begin position="1"/>
        <end position="13"/>
    </location>
</feature>